<evidence type="ECO:0000313" key="2">
    <source>
        <dbReference type="EnsemblMetazoa" id="BGLB039609-PC"/>
    </source>
</evidence>
<dbReference type="RefSeq" id="XP_013074599.2">
    <property type="nucleotide sequence ID" value="XM_013219145.2"/>
</dbReference>
<dbReference type="InterPro" id="IPR019481">
    <property type="entry name" value="TFIIIC_triple_barrel"/>
</dbReference>
<dbReference type="OrthoDB" id="1877767at2759"/>
<gene>
    <name evidence="2" type="primary">106061082</name>
</gene>
<dbReference type="VEuPathDB" id="VectorBase:BGLB039609"/>
<proteinExistence type="predicted"/>
<dbReference type="AlphaFoldDB" id="A0A2C9M810"/>
<organism evidence="2 3">
    <name type="scientific">Biomphalaria glabrata</name>
    <name type="common">Bloodfluke planorb</name>
    <name type="synonym">Freshwater snail</name>
    <dbReference type="NCBI Taxonomy" id="6526"/>
    <lineage>
        <taxon>Eukaryota</taxon>
        <taxon>Metazoa</taxon>
        <taxon>Spiralia</taxon>
        <taxon>Lophotrochozoa</taxon>
        <taxon>Mollusca</taxon>
        <taxon>Gastropoda</taxon>
        <taxon>Heterobranchia</taxon>
        <taxon>Euthyneura</taxon>
        <taxon>Panpulmonata</taxon>
        <taxon>Hygrophila</taxon>
        <taxon>Lymnaeoidea</taxon>
        <taxon>Planorbidae</taxon>
        <taxon>Biomphalaria</taxon>
    </lineage>
</organism>
<protein>
    <recommendedName>
        <fullName evidence="1">Transcription factor TFIIIC triple barrel domain-containing protein</fullName>
    </recommendedName>
</protein>
<dbReference type="Pfam" id="PF10419">
    <property type="entry name" value="TFIIIC_sub6"/>
    <property type="match status" value="1"/>
</dbReference>
<dbReference type="Gene3D" id="2.60.40.4370">
    <property type="match status" value="1"/>
</dbReference>
<reference evidence="2" key="1">
    <citation type="submission" date="2020-05" db="UniProtKB">
        <authorList>
            <consortium name="EnsemblMetazoa"/>
        </authorList>
    </citation>
    <scope>IDENTIFICATION</scope>
    <source>
        <strain evidence="2">BB02</strain>
    </source>
</reference>
<feature type="domain" description="Transcription factor TFIIIC triple barrel" evidence="1">
    <location>
        <begin position="51"/>
        <end position="137"/>
    </location>
</feature>
<dbReference type="Proteomes" id="UP000076420">
    <property type="component" value="Unassembled WGS sequence"/>
</dbReference>
<name>A0A2C9M810_BIOGL</name>
<accession>A0A2C9M810</accession>
<dbReference type="VEuPathDB" id="VectorBase:BGLAX_039970"/>
<dbReference type="EnsemblMetazoa" id="BGLB039609-RC">
    <property type="protein sequence ID" value="BGLB039609-PC"/>
    <property type="gene ID" value="BGLB039609"/>
</dbReference>
<sequence length="150" mass="16937">MAVKYGPFLSLWRQLLGKKRISNLPPMSIMNKRLQKVQRRAGCQEVHKETVLMLELPELDNKRTKDSYLQILGLATDNPIVKINNQLYSSKMANTLGSHLFLEVSDNTGGADAMVEKIHANSVMVTDKSLKLEPVYLEKKPNNEPTQSSQ</sequence>
<evidence type="ECO:0000259" key="1">
    <source>
        <dbReference type="Pfam" id="PF10419"/>
    </source>
</evidence>
<evidence type="ECO:0000313" key="3">
    <source>
        <dbReference type="Proteomes" id="UP000076420"/>
    </source>
</evidence>
<dbReference type="KEGG" id="bgt:106061082"/>